<keyword evidence="9 11" id="KW-0443">Lipid metabolism</keyword>
<dbReference type="GO" id="GO:0016297">
    <property type="term" value="F:fatty acyl-[ACP] hydrolase activity"/>
    <property type="evidence" value="ECO:0007669"/>
    <property type="project" value="InterPro"/>
</dbReference>
<comment type="caution">
    <text evidence="15">The sequence shown here is derived from an EMBL/GenBank/DDBJ whole genome shotgun (WGS) entry which is preliminary data.</text>
</comment>
<dbReference type="CDD" id="cd00586">
    <property type="entry name" value="4HBT"/>
    <property type="match status" value="1"/>
</dbReference>
<evidence type="ECO:0000313" key="16">
    <source>
        <dbReference type="Proteomes" id="UP001229421"/>
    </source>
</evidence>
<dbReference type="InterPro" id="IPR002864">
    <property type="entry name" value="Acyl-ACP_thioesterase_NHD"/>
</dbReference>
<dbReference type="AlphaFoldDB" id="A0AAD8L7W6"/>
<evidence type="ECO:0000256" key="11">
    <source>
        <dbReference type="RuleBase" id="RU363096"/>
    </source>
</evidence>
<comment type="subcellular location">
    <subcellularLocation>
        <location evidence="1 11">Plastid</location>
        <location evidence="1 11">Chloroplast</location>
    </subcellularLocation>
</comment>
<comment type="similarity">
    <text evidence="2 11">Belongs to the acyl-ACP thioesterase family.</text>
</comment>
<dbReference type="GO" id="GO:0000036">
    <property type="term" value="F:acyl carrier activity"/>
    <property type="evidence" value="ECO:0007669"/>
    <property type="project" value="TreeGrafter"/>
</dbReference>
<evidence type="ECO:0000256" key="9">
    <source>
        <dbReference type="ARBA" id="ARBA00023098"/>
    </source>
</evidence>
<proteinExistence type="inferred from homology"/>
<keyword evidence="3 11" id="KW-0444">Lipid biosynthesis</keyword>
<dbReference type="InterPro" id="IPR049427">
    <property type="entry name" value="Acyl-ACP_TE_C"/>
</dbReference>
<evidence type="ECO:0000256" key="7">
    <source>
        <dbReference type="ARBA" id="ARBA00022832"/>
    </source>
</evidence>
<organism evidence="15 16">
    <name type="scientific">Tagetes erecta</name>
    <name type="common">African marigold</name>
    <dbReference type="NCBI Taxonomy" id="13708"/>
    <lineage>
        <taxon>Eukaryota</taxon>
        <taxon>Viridiplantae</taxon>
        <taxon>Streptophyta</taxon>
        <taxon>Embryophyta</taxon>
        <taxon>Tracheophyta</taxon>
        <taxon>Spermatophyta</taxon>
        <taxon>Magnoliopsida</taxon>
        <taxon>eudicotyledons</taxon>
        <taxon>Gunneridae</taxon>
        <taxon>Pentapetalae</taxon>
        <taxon>asterids</taxon>
        <taxon>campanulids</taxon>
        <taxon>Asterales</taxon>
        <taxon>Asteraceae</taxon>
        <taxon>Asteroideae</taxon>
        <taxon>Heliantheae alliance</taxon>
        <taxon>Tageteae</taxon>
        <taxon>Tagetes</taxon>
    </lineage>
</organism>
<dbReference type="InterPro" id="IPR045023">
    <property type="entry name" value="FATA/B"/>
</dbReference>
<keyword evidence="16" id="KW-1185">Reference proteome</keyword>
<comment type="function">
    <text evidence="11">Plays an essential role in chain termination during de novo fatty acid synthesis.</text>
</comment>
<evidence type="ECO:0000259" key="12">
    <source>
        <dbReference type="Pfam" id="PF01643"/>
    </source>
</evidence>
<reference evidence="15" key="1">
    <citation type="journal article" date="2023" name="bioRxiv">
        <title>Improved chromosome-level genome assembly for marigold (Tagetes erecta).</title>
        <authorList>
            <person name="Jiang F."/>
            <person name="Yuan L."/>
            <person name="Wang S."/>
            <person name="Wang H."/>
            <person name="Xu D."/>
            <person name="Wang A."/>
            <person name="Fan W."/>
        </authorList>
    </citation>
    <scope>NUCLEOTIDE SEQUENCE</scope>
    <source>
        <strain evidence="15">WSJ</strain>
        <tissue evidence="15">Leaf</tissue>
    </source>
</reference>
<accession>A0AAD8L7W6</accession>
<evidence type="ECO:0000256" key="6">
    <source>
        <dbReference type="ARBA" id="ARBA00022801"/>
    </source>
</evidence>
<protein>
    <recommendedName>
        <fullName evidence="11">Acyl-[acyl-carrier-protein] hydrolase</fullName>
        <ecNumber evidence="11">3.1.2.-</ecNumber>
    </recommendedName>
</protein>
<keyword evidence="7 11" id="KW-0276">Fatty acid metabolism</keyword>
<keyword evidence="10 11" id="KW-0275">Fatty acid biosynthesis</keyword>
<keyword evidence="8" id="KW-0809">Transit peptide</keyword>
<dbReference type="SUPFAM" id="SSF54637">
    <property type="entry name" value="Thioesterase/thiol ester dehydrase-isomerase"/>
    <property type="match status" value="2"/>
</dbReference>
<dbReference type="InterPro" id="IPR029069">
    <property type="entry name" value="HotDog_dom_sf"/>
</dbReference>
<dbReference type="PANTHER" id="PTHR31727">
    <property type="entry name" value="OLEOYL-ACYL CARRIER PROTEIN THIOESTERASE 1, CHLOROPLASTIC"/>
    <property type="match status" value="1"/>
</dbReference>
<evidence type="ECO:0000256" key="2">
    <source>
        <dbReference type="ARBA" id="ARBA00006500"/>
    </source>
</evidence>
<dbReference type="Pfam" id="PF20791">
    <property type="entry name" value="Acyl-ACP_TE_C"/>
    <property type="match status" value="1"/>
</dbReference>
<keyword evidence="6 11" id="KW-0378">Hydrolase</keyword>
<dbReference type="GO" id="GO:0009507">
    <property type="term" value="C:chloroplast"/>
    <property type="evidence" value="ECO:0007669"/>
    <property type="project" value="UniProtKB-SubCell"/>
</dbReference>
<feature type="domain" description="Acyl-ACP thioesterase N-terminal hotdog" evidence="12">
    <location>
        <begin position="139"/>
        <end position="274"/>
    </location>
</feature>
<evidence type="ECO:0000256" key="1">
    <source>
        <dbReference type="ARBA" id="ARBA00004229"/>
    </source>
</evidence>
<dbReference type="InterPro" id="IPR021113">
    <property type="entry name" value="Acyl-ACP-thioesterase_N"/>
</dbReference>
<dbReference type="PANTHER" id="PTHR31727:SF22">
    <property type="entry name" value="ACYL-[ACYL-CARRIER-PROTEIN] HYDROLASE"/>
    <property type="match status" value="1"/>
</dbReference>
<name>A0AAD8L7W6_TARER</name>
<evidence type="ECO:0000259" key="13">
    <source>
        <dbReference type="Pfam" id="PF12590"/>
    </source>
</evidence>
<evidence type="ECO:0000313" key="15">
    <source>
        <dbReference type="EMBL" id="KAK1434723.1"/>
    </source>
</evidence>
<feature type="domain" description="Acyl-ACP-thioesterase N-terminal" evidence="13">
    <location>
        <begin position="3"/>
        <end position="126"/>
    </location>
</feature>
<evidence type="ECO:0000256" key="10">
    <source>
        <dbReference type="ARBA" id="ARBA00023160"/>
    </source>
</evidence>
<dbReference type="FunFam" id="3.10.129.10:FF:000014">
    <property type="entry name" value="Acyl-[acyl-carrier-protein] hydrolase"/>
    <property type="match status" value="1"/>
</dbReference>
<evidence type="ECO:0000256" key="5">
    <source>
        <dbReference type="ARBA" id="ARBA00022640"/>
    </source>
</evidence>
<evidence type="ECO:0000256" key="4">
    <source>
        <dbReference type="ARBA" id="ARBA00022528"/>
    </source>
</evidence>
<dbReference type="Pfam" id="PF12590">
    <property type="entry name" value="Acyl-thio_N"/>
    <property type="match status" value="1"/>
</dbReference>
<evidence type="ECO:0000256" key="8">
    <source>
        <dbReference type="ARBA" id="ARBA00022946"/>
    </source>
</evidence>
<gene>
    <name evidence="15" type="ORF">QVD17_00473</name>
</gene>
<dbReference type="EMBL" id="JAUHHV010000001">
    <property type="protein sequence ID" value="KAK1434723.1"/>
    <property type="molecule type" value="Genomic_DNA"/>
</dbReference>
<keyword evidence="5 11" id="KW-0934">Plastid</keyword>
<feature type="domain" description="Acyl-ACP thioesterase-like C-terminal" evidence="14">
    <location>
        <begin position="299"/>
        <end position="412"/>
    </location>
</feature>
<dbReference type="Gene3D" id="3.10.129.10">
    <property type="entry name" value="Hotdog Thioesterase"/>
    <property type="match status" value="1"/>
</dbReference>
<dbReference type="EC" id="3.1.2.-" evidence="11"/>
<dbReference type="Proteomes" id="UP001229421">
    <property type="component" value="Unassembled WGS sequence"/>
</dbReference>
<keyword evidence="4 11" id="KW-0150">Chloroplast</keyword>
<evidence type="ECO:0000259" key="14">
    <source>
        <dbReference type="Pfam" id="PF20791"/>
    </source>
</evidence>
<sequence>MVVMGAATASMFPVSSPKPHYGAKTCGKIGGEVGSVDVRGIKTKSVNSGGMQVKVNAQAHTEVNGSRSRNGFKSDDNVTSHAPRTFINQLPDWSMLLAAITTVFLAAEKQWMMMEWKTKRPDMIADLDPFCLGRIVQDGLVFRQNFSIRSYEIGADRTASIETLMNHLQETALNHVKSAGLLGDGFGSTPEMSKKNLFWVVTKMQVVVDRYPTWGDVVQVDTWVAPNGKNGMRRDWLLRDSKTGEILTRASSNWVMMNKETRRLSKIPDEVRGEIEHYFVDAPPVVEDDSRKLPKLEESTADFVRDGLTPRWSDLDINQHVNNVKYIGWILESAPQVVEKYELARITLEYRRECRKDSVVKSLTSILGGSVGGENDGIGDSERVDCQHVLLFAGGGDGGPGGEIVKGRTEWRPKLEKQSRRNIDHFSAGNV</sequence>
<evidence type="ECO:0000256" key="3">
    <source>
        <dbReference type="ARBA" id="ARBA00022516"/>
    </source>
</evidence>
<dbReference type="Pfam" id="PF01643">
    <property type="entry name" value="Acyl-ACP_TE"/>
    <property type="match status" value="1"/>
</dbReference>